<gene>
    <name evidence="1" type="ORF">My1_003</name>
</gene>
<accession>J9QNT6</accession>
<keyword evidence="2" id="KW-1185">Reference proteome</keyword>
<dbReference type="Proteomes" id="UP000006280">
    <property type="component" value="Segment"/>
</dbReference>
<proteinExistence type="predicted"/>
<evidence type="ECO:0000313" key="1">
    <source>
        <dbReference type="EMBL" id="AFQ22162.1"/>
    </source>
</evidence>
<name>J9QNT6_9CAUD</name>
<protein>
    <submittedName>
        <fullName evidence="1">Uncharacterized protein</fullName>
    </submittedName>
</protein>
<evidence type="ECO:0000313" key="2">
    <source>
        <dbReference type="Proteomes" id="UP000006280"/>
    </source>
</evidence>
<dbReference type="RefSeq" id="YP_006906255.1">
    <property type="nucleotide sequence ID" value="NC_018837.1"/>
</dbReference>
<sequence length="130" mass="14327">MKLAIFYRNGKRFSVSQVVPCSVVVTPESIGYLTYNTERLTIGAGVTADTNQYNIDCKESQVSYAVIISQKGEQAHDSIMSRPKNGTAFTIIPVLDDVTLDVIQDGLKMLDIPFIERDPLVLVDTISSVQ</sequence>
<dbReference type="KEGG" id="vg:13826874"/>
<dbReference type="EMBL" id="JX195166">
    <property type="protein sequence ID" value="AFQ22162.1"/>
    <property type="molecule type" value="Genomic_DNA"/>
</dbReference>
<reference evidence="1 2" key="1">
    <citation type="journal article" date="2012" name="J. Virol.">
        <title>Complete Genome Sequence of Pectobacterium carotovorum subsp. carotovorum Bacteriophage My1.</title>
        <authorList>
            <person name="Lee D.H."/>
            <person name="Lee J.H."/>
            <person name="Shin H."/>
            <person name="Ji S."/>
            <person name="Roh E."/>
            <person name="Jung K."/>
            <person name="Ryu S."/>
            <person name="Choi J."/>
            <person name="Heu S."/>
        </authorList>
    </citation>
    <scope>NUCLEOTIDE SEQUENCE [LARGE SCALE GENOMIC DNA]</scope>
</reference>
<organism evidence="1 2">
    <name type="scientific">Pectobacterium phage My1</name>
    <dbReference type="NCBI Taxonomy" id="1204539"/>
    <lineage>
        <taxon>Viruses</taxon>
        <taxon>Duplodnaviria</taxon>
        <taxon>Heunggongvirae</taxon>
        <taxon>Uroviricota</taxon>
        <taxon>Caudoviricetes</taxon>
        <taxon>Demerecviridae</taxon>
        <taxon>Mccorquodalevirinae</taxon>
        <taxon>Myunavirus</taxon>
        <taxon>Myunavirus My1</taxon>
    </lineage>
</organism>
<dbReference type="GeneID" id="13826874"/>